<sequence length="605" mass="69131">MYMGVILDRSVACQPANCIPHVYGGGPNQLQWLATRSGQLYAEMQKEVDSLDIQRASQDAQKLVGRANQLRGQGHRVTYGDYTSEENARMRLYNATMRINRLEFLKSEVGLELTRLTGELNASLGLKLTDDARKEFKRQAGIIGEQLGNAKTWTSFQPQVLVMKNVQGGNWSQRLWKNQDVLKANLDAVLSAGFISGESNQKMAQRLRKAVRSTMENQRYATERLVRTESARVAYDVQRESIEANGFKWVEWFAEPSACTVCDRLARVDNGEGPGIYPLKKVPKIPQDTHPNCRCSIGSYYSDKMLDKKLDELGFGKKKSRSAKSEIDEATFNSLMKKDIKDLSEEDIRTIGSKVYDSLAKDGVANSKKINGLESGFANINAGYKNGTFSYDEYLEVWHANADSIKFIRNRQADNVAKIIGKYRPIDSAKLSFQPRSSVPLRKMIKNAYDHYPTEWSERAEKRNTLLVKNEKRGYYDDYRNIIAANKDDYGAQSTMYHELGHRHENTNPEIVRLENEFYERRTKGEKEELLSKLTGNKEYDKNMEKAKPDQFKDPYMGKVYKNFIGQKTGFELLSMRLEGIYQGRYNLYEDKDMATFILGLLLKG</sequence>
<evidence type="ECO:0000313" key="1">
    <source>
        <dbReference type="EMBL" id="EFQ53877.1"/>
    </source>
</evidence>
<proteinExistence type="predicted"/>
<dbReference type="Proteomes" id="UP000003070">
    <property type="component" value="Unassembled WGS sequence"/>
</dbReference>
<name>E3C5Y6_9LACO</name>
<reference evidence="1 2" key="1">
    <citation type="submission" date="2010-10" db="EMBL/GenBank/DDBJ databases">
        <authorList>
            <person name="Durkin A.S."/>
            <person name="Madupu R."/>
            <person name="Torralba M."/>
            <person name="Gillis M."/>
            <person name="Methe B."/>
            <person name="Sutton G."/>
            <person name="Nelson K.E."/>
        </authorList>
    </citation>
    <scope>NUCLEOTIDE SEQUENCE [LARGE SCALE GENOMIC DNA]</scope>
    <source>
        <strain evidence="1 2">PB013-T2-3</strain>
    </source>
</reference>
<organism evidence="1 2">
    <name type="scientific">Limosilactobacillus oris PB013-T2-3</name>
    <dbReference type="NCBI Taxonomy" id="908339"/>
    <lineage>
        <taxon>Bacteria</taxon>
        <taxon>Bacillati</taxon>
        <taxon>Bacillota</taxon>
        <taxon>Bacilli</taxon>
        <taxon>Lactobacillales</taxon>
        <taxon>Lactobacillaceae</taxon>
        <taxon>Limosilactobacillus</taxon>
    </lineage>
</organism>
<gene>
    <name evidence="1" type="ORF">HMPREF9265_1257</name>
</gene>
<dbReference type="EMBL" id="AEKL01000013">
    <property type="protein sequence ID" value="EFQ53877.1"/>
    <property type="molecule type" value="Genomic_DNA"/>
</dbReference>
<accession>E3C5Y6</accession>
<comment type="caution">
    <text evidence="1">The sequence shown here is derived from an EMBL/GenBank/DDBJ whole genome shotgun (WGS) entry which is preliminary data.</text>
</comment>
<protein>
    <submittedName>
        <fullName evidence="1">Phage head morphogenesis protein, SPP1 gp7 family</fullName>
    </submittedName>
</protein>
<dbReference type="eggNOG" id="COG2369">
    <property type="taxonomic scope" value="Bacteria"/>
</dbReference>
<dbReference type="AlphaFoldDB" id="E3C5Y6"/>
<evidence type="ECO:0000313" key="2">
    <source>
        <dbReference type="Proteomes" id="UP000003070"/>
    </source>
</evidence>